<dbReference type="AlphaFoldDB" id="A0A7G2CMW9"/>
<feature type="region of interest" description="Disordered" evidence="2">
    <location>
        <begin position="538"/>
        <end position="565"/>
    </location>
</feature>
<feature type="compositionally biased region" description="Basic and acidic residues" evidence="2">
    <location>
        <begin position="612"/>
        <end position="628"/>
    </location>
</feature>
<protein>
    <recommendedName>
        <fullName evidence="3">Dynein heavy chain coiled coil stalk domain-containing protein</fullName>
    </recommendedName>
</protein>
<dbReference type="OrthoDB" id="10255522at2759"/>
<proteinExistence type="predicted"/>
<evidence type="ECO:0000256" key="1">
    <source>
        <dbReference type="SAM" id="Coils"/>
    </source>
</evidence>
<evidence type="ECO:0000259" key="3">
    <source>
        <dbReference type="Pfam" id="PF12777"/>
    </source>
</evidence>
<keyword evidence="5" id="KW-1185">Reference proteome</keyword>
<feature type="coiled-coil region" evidence="1">
    <location>
        <begin position="477"/>
        <end position="525"/>
    </location>
</feature>
<feature type="domain" description="Dynein heavy chain coiled coil stalk" evidence="3">
    <location>
        <begin position="94"/>
        <end position="267"/>
    </location>
</feature>
<dbReference type="EMBL" id="LR877160">
    <property type="protein sequence ID" value="CAD2220294.1"/>
    <property type="molecule type" value="Genomic_DNA"/>
</dbReference>
<gene>
    <name evidence="4" type="ORF">ADEAN_000780900</name>
</gene>
<accession>A0A7G2CMW9</accession>
<feature type="compositionally biased region" description="Basic and acidic residues" evidence="2">
    <location>
        <begin position="430"/>
        <end position="450"/>
    </location>
</feature>
<name>A0A7G2CMW9_9TRYP</name>
<evidence type="ECO:0000313" key="5">
    <source>
        <dbReference type="Proteomes" id="UP000515908"/>
    </source>
</evidence>
<evidence type="ECO:0000313" key="4">
    <source>
        <dbReference type="EMBL" id="CAD2220294.1"/>
    </source>
</evidence>
<feature type="region of interest" description="Disordered" evidence="2">
    <location>
        <begin position="603"/>
        <end position="628"/>
    </location>
</feature>
<dbReference type="Pfam" id="PF12777">
    <property type="entry name" value="MT"/>
    <property type="match status" value="1"/>
</dbReference>
<keyword evidence="1" id="KW-0175">Coiled coil</keyword>
<dbReference type="Proteomes" id="UP000515908">
    <property type="component" value="Chromosome 16"/>
</dbReference>
<organism evidence="4 5">
    <name type="scientific">Angomonas deanei</name>
    <dbReference type="NCBI Taxonomy" id="59799"/>
    <lineage>
        <taxon>Eukaryota</taxon>
        <taxon>Discoba</taxon>
        <taxon>Euglenozoa</taxon>
        <taxon>Kinetoplastea</taxon>
        <taxon>Metakinetoplastina</taxon>
        <taxon>Trypanosomatida</taxon>
        <taxon>Trypanosomatidae</taxon>
        <taxon>Strigomonadinae</taxon>
        <taxon>Angomonas</taxon>
    </lineage>
</organism>
<feature type="coiled-coil region" evidence="1">
    <location>
        <begin position="62"/>
        <end position="89"/>
    </location>
</feature>
<dbReference type="Gene3D" id="1.20.920.20">
    <property type="match status" value="1"/>
</dbReference>
<dbReference type="InterPro" id="IPR024743">
    <property type="entry name" value="Dynein_HC_stalk"/>
</dbReference>
<feature type="region of interest" description="Disordered" evidence="2">
    <location>
        <begin position="430"/>
        <end position="463"/>
    </location>
</feature>
<evidence type="ECO:0000256" key="2">
    <source>
        <dbReference type="SAM" id="MobiDB-lite"/>
    </source>
</evidence>
<reference evidence="4 5" key="1">
    <citation type="submission" date="2020-08" db="EMBL/GenBank/DDBJ databases">
        <authorList>
            <person name="Newling K."/>
            <person name="Davey J."/>
            <person name="Forrester S."/>
        </authorList>
    </citation>
    <scope>NUCLEOTIDE SEQUENCE [LARGE SCALE GENOMIC DNA]</scope>
    <source>
        <strain evidence="5">Crithidia deanei Carvalho (ATCC PRA-265)</strain>
    </source>
</reference>
<feature type="compositionally biased region" description="Polar residues" evidence="2">
    <location>
        <begin position="546"/>
        <end position="559"/>
    </location>
</feature>
<sequence>MLAKKLDPPTKGLSTGQIVAFDHIVKGSNEWQWTLGTLGKLDENSAVVDLWGIHQGSVDTLKSILSREVDNEMQKMKNYQNLLLAAREKLASIRSSNEDDVSRVRCRFDDCRDALGGFDEVDYREILSQGSPSPVAMASLKAALAIVKCDPSIDEYYKWDDVQVEYRKMNALSGILKADVVSKIYPSVESMKRTFTDPRLSLEAARKDSDTVAAIYAWVVSALEYQEAYTKVTNDSRIQEQNDAIASAIAGMKACRDRVTKLKEELNAKNPAALPGQVTSFTKTSVKMTIPLSAIISVTHVERGVTDCALTDNEVKSILVDAKKLRFQYKDKLRQLGDSFVESEAELRTLQVYSSELEERFYFLEHYFTSALRDEQGINEKLAEEMHALNADVDDLKRDLEDLMSKLEDQEGQLAEKDLELAAYRKKRAEAKNVRSNDPELREVDKKNEGNARAARGHPDPKEILSEPLLSVTMDEYAAKRNDFQDASGELEKALEELARATEECEKLNKELEEKDKELGAFREKRFDAKSVRLADPELSAADRQNGLNDNLPRSSRQAVRQAADPQILAKEPLLSVTFDELEAARSKLAGAEKELEDLARDIENLEEELDGEKNKNREMEQEKGKVE</sequence>
<dbReference type="VEuPathDB" id="TriTrypDB:ADEAN_000780900"/>